<sequence length="684" mass="75134">MPSDVLAEYIDSLKRCDLDSLNANFPQFAFVESDPSRFQEEGVLVAENVFSSNEIDRVRLACQRLDDLARNERVSYSDINLEAAGGGWKGQDGTTISHAGTIRRVKNLIDHGDEFRELAFHPSLLRIVAALVGPNFRLHSKGFLMNTPANVSSGKPWHQDGAYFDTEDQVIIVWIPLQDVTAVNGCLHAISGSHNWGKLEHRGAEAQLDPAALPLDLVRQYPSPSTRRAILFRYQAAPSRPVPTASLCATHSSIRRLGGQLSRTLALGDKESTIEKRHLIIARVLRQHALAENIEFTDMGTDYLYPFYDGYKPTQDALQALGVPAVYARVRWSVDLDWKTEVMINTGASQAFDAMSRAFEGRYVLLPALSLPTVGVVTAGNGADLLRLPLDPNNGMIDIPLAQGKMDNLPAGSVRFLYLNSPVNPTGQVASLDYLTQLVEFARRNGITVLHDMDSWYTHHAPASKLHNILEVPGAMDCCVTVLSVSKEFGLPGLRVGLIAGNAAVVNAIRMQNSTFAVMIPEVCQVAAQAALESFIDDVGDDNNDKAAGSKKDEINTLVTSVLKRTIEGWTSLGWPEDAIHTTVAGFKYLASVPPGLSPQGRFSPVELLDFCIASRAHVKLSTSRSFNPENDRFLRMVLMQNVDAVDEVFKRLRAAGIHYQMSLPDGLAGEYEIFLAEHARSDF</sequence>
<evidence type="ECO:0000313" key="9">
    <source>
        <dbReference type="Proteomes" id="UP001610563"/>
    </source>
</evidence>
<dbReference type="InterPro" id="IPR008775">
    <property type="entry name" value="Phytyl_CoA_dOase-like"/>
</dbReference>
<evidence type="ECO:0000313" key="8">
    <source>
        <dbReference type="EMBL" id="KAL2800659.1"/>
    </source>
</evidence>
<dbReference type="Proteomes" id="UP001610563">
    <property type="component" value="Unassembled WGS sequence"/>
</dbReference>
<comment type="pathway">
    <text evidence="2">Secondary metabolite biosynthesis.</text>
</comment>
<evidence type="ECO:0000256" key="2">
    <source>
        <dbReference type="ARBA" id="ARBA00005179"/>
    </source>
</evidence>
<evidence type="ECO:0000259" key="7">
    <source>
        <dbReference type="Pfam" id="PF00155"/>
    </source>
</evidence>
<dbReference type="PANTHER" id="PTHR42832:SF3">
    <property type="entry name" value="L-GLUTAMINE--4-(METHYLSULFANYL)-2-OXOBUTANOATE AMINOTRANSFERASE"/>
    <property type="match status" value="1"/>
</dbReference>
<accession>A0ABR4GNL7</accession>
<dbReference type="Gene3D" id="3.40.640.10">
    <property type="entry name" value="Type I PLP-dependent aspartate aminotransferase-like (Major domain)"/>
    <property type="match status" value="1"/>
</dbReference>
<proteinExistence type="inferred from homology"/>
<gene>
    <name evidence="8" type="ORF">BJX66DRAFT_332217</name>
</gene>
<dbReference type="Gene3D" id="2.60.120.620">
    <property type="entry name" value="q2cbj1_9rhob like domain"/>
    <property type="match status" value="1"/>
</dbReference>
<evidence type="ECO:0000256" key="4">
    <source>
        <dbReference type="ARBA" id="ARBA00022576"/>
    </source>
</evidence>
<evidence type="ECO:0000256" key="1">
    <source>
        <dbReference type="ARBA" id="ARBA00001933"/>
    </source>
</evidence>
<feature type="domain" description="Aminotransferase class I/classII large" evidence="7">
    <location>
        <begin position="288"/>
        <end position="537"/>
    </location>
</feature>
<evidence type="ECO:0000256" key="6">
    <source>
        <dbReference type="ARBA" id="ARBA00022898"/>
    </source>
</evidence>
<keyword evidence="6" id="KW-0663">Pyridoxal phosphate</keyword>
<dbReference type="SUPFAM" id="SSF51197">
    <property type="entry name" value="Clavaminate synthase-like"/>
    <property type="match status" value="1"/>
</dbReference>
<keyword evidence="9" id="KW-1185">Reference proteome</keyword>
<dbReference type="GO" id="GO:0016740">
    <property type="term" value="F:transferase activity"/>
    <property type="evidence" value="ECO:0007669"/>
    <property type="project" value="UniProtKB-KW"/>
</dbReference>
<dbReference type="EMBL" id="JBFTWV010000003">
    <property type="protein sequence ID" value="KAL2800659.1"/>
    <property type="molecule type" value="Genomic_DNA"/>
</dbReference>
<comment type="caution">
    <text evidence="8">The sequence shown here is derived from an EMBL/GenBank/DDBJ whole genome shotgun (WGS) entry which is preliminary data.</text>
</comment>
<dbReference type="InterPro" id="IPR004839">
    <property type="entry name" value="Aminotransferase_I/II_large"/>
</dbReference>
<organism evidence="8 9">
    <name type="scientific">Aspergillus keveii</name>
    <dbReference type="NCBI Taxonomy" id="714993"/>
    <lineage>
        <taxon>Eukaryota</taxon>
        <taxon>Fungi</taxon>
        <taxon>Dikarya</taxon>
        <taxon>Ascomycota</taxon>
        <taxon>Pezizomycotina</taxon>
        <taxon>Eurotiomycetes</taxon>
        <taxon>Eurotiomycetidae</taxon>
        <taxon>Eurotiales</taxon>
        <taxon>Aspergillaceae</taxon>
        <taxon>Aspergillus</taxon>
        <taxon>Aspergillus subgen. Nidulantes</taxon>
    </lineage>
</organism>
<comment type="cofactor">
    <cofactor evidence="1">
        <name>pyridoxal 5'-phosphate</name>
        <dbReference type="ChEBI" id="CHEBI:597326"/>
    </cofactor>
</comment>
<name>A0ABR4GNL7_9EURO</name>
<dbReference type="PROSITE" id="PS00105">
    <property type="entry name" value="AA_TRANSFER_CLASS_1"/>
    <property type="match status" value="1"/>
</dbReference>
<evidence type="ECO:0000256" key="5">
    <source>
        <dbReference type="ARBA" id="ARBA00022679"/>
    </source>
</evidence>
<dbReference type="CDD" id="cd00609">
    <property type="entry name" value="AAT_like"/>
    <property type="match status" value="1"/>
</dbReference>
<reference evidence="8 9" key="1">
    <citation type="submission" date="2024-07" db="EMBL/GenBank/DDBJ databases">
        <title>Section-level genome sequencing and comparative genomics of Aspergillus sections Usti and Cavernicolus.</title>
        <authorList>
            <consortium name="Lawrence Berkeley National Laboratory"/>
            <person name="Nybo J.L."/>
            <person name="Vesth T.C."/>
            <person name="Theobald S."/>
            <person name="Frisvad J.C."/>
            <person name="Larsen T.O."/>
            <person name="Kjaerboelling I."/>
            <person name="Rothschild-Mancinelli K."/>
            <person name="Lyhne E.K."/>
            <person name="Kogle M.E."/>
            <person name="Barry K."/>
            <person name="Clum A."/>
            <person name="Na H."/>
            <person name="Ledsgaard L."/>
            <person name="Lin J."/>
            <person name="Lipzen A."/>
            <person name="Kuo A."/>
            <person name="Riley R."/>
            <person name="Mondo S."/>
            <person name="Labutti K."/>
            <person name="Haridas S."/>
            <person name="Pangalinan J."/>
            <person name="Salamov A.A."/>
            <person name="Simmons B.A."/>
            <person name="Magnuson J.K."/>
            <person name="Chen J."/>
            <person name="Drula E."/>
            <person name="Henrissat B."/>
            <person name="Wiebenga A."/>
            <person name="Lubbers R.J."/>
            <person name="Gomes A.C."/>
            <person name="Makela M.R."/>
            <person name="Stajich J."/>
            <person name="Grigoriev I.V."/>
            <person name="Mortensen U.H."/>
            <person name="De Vries R.P."/>
            <person name="Baker S.E."/>
            <person name="Andersen M.R."/>
        </authorList>
    </citation>
    <scope>NUCLEOTIDE SEQUENCE [LARGE SCALE GENOMIC DNA]</scope>
    <source>
        <strain evidence="8 9">CBS 209.92</strain>
    </source>
</reference>
<comment type="similarity">
    <text evidence="3">Belongs to the class-I pyridoxal-phosphate-dependent aminotransferase family.</text>
</comment>
<keyword evidence="5 8" id="KW-0808">Transferase</keyword>
<dbReference type="InterPro" id="IPR015421">
    <property type="entry name" value="PyrdxlP-dep_Trfase_major"/>
</dbReference>
<dbReference type="Pfam" id="PF05721">
    <property type="entry name" value="PhyH"/>
    <property type="match status" value="1"/>
</dbReference>
<dbReference type="SUPFAM" id="SSF53383">
    <property type="entry name" value="PLP-dependent transferases"/>
    <property type="match status" value="1"/>
</dbReference>
<dbReference type="InterPro" id="IPR004838">
    <property type="entry name" value="NHTrfase_class1_PyrdxlP-BS"/>
</dbReference>
<protein>
    <submittedName>
        <fullName evidence="8">Pyridoxal phosphate-dependent transferase</fullName>
    </submittedName>
</protein>
<dbReference type="InterPro" id="IPR015424">
    <property type="entry name" value="PyrdxlP-dep_Trfase"/>
</dbReference>
<dbReference type="PANTHER" id="PTHR42832">
    <property type="entry name" value="AMINO ACID AMINOTRANSFERASE"/>
    <property type="match status" value="1"/>
</dbReference>
<evidence type="ECO:0000256" key="3">
    <source>
        <dbReference type="ARBA" id="ARBA00007441"/>
    </source>
</evidence>
<dbReference type="Pfam" id="PF00155">
    <property type="entry name" value="Aminotran_1_2"/>
    <property type="match status" value="1"/>
</dbReference>
<dbReference type="InterPro" id="IPR050881">
    <property type="entry name" value="LL-DAP_aminotransferase"/>
</dbReference>
<keyword evidence="4" id="KW-0032">Aminotransferase</keyword>